<evidence type="ECO:0000256" key="7">
    <source>
        <dbReference type="SAM" id="MobiDB-lite"/>
    </source>
</evidence>
<evidence type="ECO:0000313" key="8">
    <source>
        <dbReference type="EMBL" id="JAC34375.1"/>
    </source>
</evidence>
<dbReference type="SUPFAM" id="SSF53474">
    <property type="entry name" value="alpha/beta-Hydrolases"/>
    <property type="match status" value="1"/>
</dbReference>
<protein>
    <submittedName>
        <fullName evidence="8">Putative serine carboxypeptidase lysosomal cathepsin a</fullName>
    </submittedName>
</protein>
<keyword evidence="2 8" id="KW-0121">Carboxypeptidase</keyword>
<dbReference type="GO" id="GO:0006508">
    <property type="term" value="P:proteolysis"/>
    <property type="evidence" value="ECO:0007669"/>
    <property type="project" value="UniProtKB-KW"/>
</dbReference>
<dbReference type="Pfam" id="PF00450">
    <property type="entry name" value="Peptidase_S10"/>
    <property type="match status" value="1"/>
</dbReference>
<evidence type="ECO:0000256" key="6">
    <source>
        <dbReference type="ARBA" id="ARBA00023180"/>
    </source>
</evidence>
<dbReference type="GO" id="GO:0004185">
    <property type="term" value="F:serine-type carboxypeptidase activity"/>
    <property type="evidence" value="ECO:0007669"/>
    <property type="project" value="InterPro"/>
</dbReference>
<reference evidence="8" key="1">
    <citation type="submission" date="2014-03" db="EMBL/GenBank/DDBJ databases">
        <title>The sialotranscriptome of Amblyomma triste, Amblyomma parvum and Amblyomma cajennense ticks, uncovered by 454-based RNA-seq.</title>
        <authorList>
            <person name="Garcia G.R."/>
            <person name="Gardinassi L.G."/>
            <person name="Ribeiro J.M."/>
            <person name="Anatriello E."/>
            <person name="Ferreira B.R."/>
            <person name="Moreira H.N."/>
            <person name="Mafra C."/>
            <person name="Olegario M.M."/>
            <person name="Szabo P.J."/>
            <person name="Miranda-Santos I.K."/>
            <person name="Maruyama S.R."/>
        </authorList>
    </citation>
    <scope>NUCLEOTIDE SEQUENCE</scope>
    <source>
        <strain evidence="8">Mato Grasso do Sul</strain>
        <tissue evidence="8">Salivary glands</tissue>
    </source>
</reference>
<evidence type="ECO:0000256" key="2">
    <source>
        <dbReference type="ARBA" id="ARBA00022645"/>
    </source>
</evidence>
<keyword evidence="6" id="KW-0325">Glycoprotein</keyword>
<dbReference type="PANTHER" id="PTHR11802:SF472">
    <property type="entry name" value="SERINE CARBOXYPEPTIDASE CPVL-RELATED"/>
    <property type="match status" value="1"/>
</dbReference>
<evidence type="ECO:0000256" key="3">
    <source>
        <dbReference type="ARBA" id="ARBA00022670"/>
    </source>
</evidence>
<dbReference type="InterPro" id="IPR001563">
    <property type="entry name" value="Peptidase_S10"/>
</dbReference>
<comment type="similarity">
    <text evidence="1">Belongs to the peptidase S10 family.</text>
</comment>
<evidence type="ECO:0000256" key="1">
    <source>
        <dbReference type="ARBA" id="ARBA00009431"/>
    </source>
</evidence>
<accession>A0A023GND4</accession>
<keyword evidence="5" id="KW-0378">Hydrolase</keyword>
<organism evidence="8">
    <name type="scientific">Amblyomma triste</name>
    <name type="common">Neotropical tick</name>
    <dbReference type="NCBI Taxonomy" id="251400"/>
    <lineage>
        <taxon>Eukaryota</taxon>
        <taxon>Metazoa</taxon>
        <taxon>Ecdysozoa</taxon>
        <taxon>Arthropoda</taxon>
        <taxon>Chelicerata</taxon>
        <taxon>Arachnida</taxon>
        <taxon>Acari</taxon>
        <taxon>Parasitiformes</taxon>
        <taxon>Ixodida</taxon>
        <taxon>Ixodoidea</taxon>
        <taxon>Ixodidae</taxon>
        <taxon>Amblyomminae</taxon>
        <taxon>Amblyomma</taxon>
    </lineage>
</organism>
<dbReference type="AlphaFoldDB" id="A0A023GND4"/>
<dbReference type="Gene3D" id="3.40.50.1820">
    <property type="entry name" value="alpha/beta hydrolase"/>
    <property type="match status" value="1"/>
</dbReference>
<dbReference type="InterPro" id="IPR029058">
    <property type="entry name" value="AB_hydrolase_fold"/>
</dbReference>
<feature type="compositionally biased region" description="Polar residues" evidence="7">
    <location>
        <begin position="1"/>
        <end position="19"/>
    </location>
</feature>
<proteinExistence type="evidence at transcript level"/>
<keyword evidence="4" id="KW-0732">Signal</keyword>
<keyword evidence="3" id="KW-0645">Protease</keyword>
<name>A0A023GND4_AMBTT</name>
<feature type="region of interest" description="Disordered" evidence="7">
    <location>
        <begin position="1"/>
        <end position="20"/>
    </location>
</feature>
<dbReference type="PRINTS" id="PR00724">
    <property type="entry name" value="CRBOXYPTASEC"/>
</dbReference>
<dbReference type="PANTHER" id="PTHR11802">
    <property type="entry name" value="SERINE PROTEASE FAMILY S10 SERINE CARBOXYPEPTIDASE"/>
    <property type="match status" value="1"/>
</dbReference>
<dbReference type="EMBL" id="GBBM01001043">
    <property type="protein sequence ID" value="JAC34375.1"/>
    <property type="molecule type" value="mRNA"/>
</dbReference>
<sequence length="460" mass="52008">MIDKQQNPAQDTHVSSSSEGEPLFLTPLIEECQYEKARNESTVNYFKQFGIKADAHSGYITVNKTTNSSLFFLLIEAEVNASSAPLMLWTQGGPGLSALFGLFLQNGPLGFNATLGLERRLLTIQNHVNILYLDAPVGAGFSFTDDPSGYPKRLEDVTRDMIEFLAQFLKVFEKYQNREFYAAGDSYAARYSVALAHELLTSTHEDVPLKFEGVIGGVGFLAPIFYLANSSDFLFQASMLNETGRSEFKKRFQHMEYVAFSQGNFSYAVQMLLFTIFAYPPEYPKTLFQELTLYNDHASPLHTERPFVMKYCVGFVNSTSFKTAIHAGANAVIEYANENLIYTFGGDWLIDIRVKIEYVLENIRVLFYTGQLDALFPSSNLLPYFETLNWTHAQAYQKAKRLPWLPYEKYYGAAGFTKSAGNFTSAMILGMSHYAGFDKPTEAYYLMLQFFNRSIAFSSE</sequence>
<evidence type="ECO:0000256" key="4">
    <source>
        <dbReference type="ARBA" id="ARBA00022729"/>
    </source>
</evidence>
<evidence type="ECO:0000256" key="5">
    <source>
        <dbReference type="ARBA" id="ARBA00022801"/>
    </source>
</evidence>